<evidence type="ECO:0000313" key="3">
    <source>
        <dbReference type="EnsemblProtists" id="EKX53716"/>
    </source>
</evidence>
<dbReference type="EnsemblProtists" id="EKX53716">
    <property type="protein sequence ID" value="EKX53716"/>
    <property type="gene ID" value="GUITHDRAFT_160907"/>
</dbReference>
<dbReference type="GO" id="GO:0031267">
    <property type="term" value="F:small GTPase binding"/>
    <property type="evidence" value="ECO:0007669"/>
    <property type="project" value="TreeGrafter"/>
</dbReference>
<dbReference type="RefSeq" id="XP_005840696.1">
    <property type="nucleotide sequence ID" value="XM_005840639.1"/>
</dbReference>
<accession>L1JYR2</accession>
<gene>
    <name evidence="2" type="ORF">GUITHDRAFT_160907</name>
</gene>
<dbReference type="PROSITE" id="PS50086">
    <property type="entry name" value="TBC_RABGAP"/>
    <property type="match status" value="1"/>
</dbReference>
<dbReference type="PANTHER" id="PTHR47219:SF20">
    <property type="entry name" value="TBC1 DOMAIN FAMILY MEMBER 2B"/>
    <property type="match status" value="1"/>
</dbReference>
<dbReference type="AlphaFoldDB" id="L1JYR2"/>
<dbReference type="InterPro" id="IPR035969">
    <property type="entry name" value="Rab-GAP_TBC_sf"/>
</dbReference>
<feature type="domain" description="Rab-GAP TBC" evidence="1">
    <location>
        <begin position="111"/>
        <end position="299"/>
    </location>
</feature>
<dbReference type="HOGENOM" id="CLU_726567_0_0_1"/>
<dbReference type="InterPro" id="IPR050302">
    <property type="entry name" value="Rab_GAP_TBC_domain"/>
</dbReference>
<dbReference type="SUPFAM" id="SSF47923">
    <property type="entry name" value="Ypt/Rab-GAP domain of gyp1p"/>
    <property type="match status" value="2"/>
</dbReference>
<reference evidence="4" key="2">
    <citation type="submission" date="2012-11" db="EMBL/GenBank/DDBJ databases">
        <authorList>
            <person name="Kuo A."/>
            <person name="Curtis B.A."/>
            <person name="Tanifuji G."/>
            <person name="Burki F."/>
            <person name="Gruber A."/>
            <person name="Irimia M."/>
            <person name="Maruyama S."/>
            <person name="Arias M.C."/>
            <person name="Ball S.G."/>
            <person name="Gile G.H."/>
            <person name="Hirakawa Y."/>
            <person name="Hopkins J.F."/>
            <person name="Rensing S.A."/>
            <person name="Schmutz J."/>
            <person name="Symeonidi A."/>
            <person name="Elias M."/>
            <person name="Eveleigh R.J."/>
            <person name="Herman E.K."/>
            <person name="Klute M.J."/>
            <person name="Nakayama T."/>
            <person name="Obornik M."/>
            <person name="Reyes-Prieto A."/>
            <person name="Armbrust E.V."/>
            <person name="Aves S.J."/>
            <person name="Beiko R.G."/>
            <person name="Coutinho P."/>
            <person name="Dacks J.B."/>
            <person name="Durnford D.G."/>
            <person name="Fast N.M."/>
            <person name="Green B.R."/>
            <person name="Grisdale C."/>
            <person name="Hempe F."/>
            <person name="Henrissat B."/>
            <person name="Hoppner M.P."/>
            <person name="Ishida K.-I."/>
            <person name="Kim E."/>
            <person name="Koreny L."/>
            <person name="Kroth P.G."/>
            <person name="Liu Y."/>
            <person name="Malik S.-B."/>
            <person name="Maier U.G."/>
            <person name="McRose D."/>
            <person name="Mock T."/>
            <person name="Neilson J.A."/>
            <person name="Onodera N.T."/>
            <person name="Poole A.M."/>
            <person name="Pritham E.J."/>
            <person name="Richards T.A."/>
            <person name="Rocap G."/>
            <person name="Roy S.W."/>
            <person name="Sarai C."/>
            <person name="Schaack S."/>
            <person name="Shirato S."/>
            <person name="Slamovits C.H."/>
            <person name="Spencer D.F."/>
            <person name="Suzuki S."/>
            <person name="Worden A.Z."/>
            <person name="Zauner S."/>
            <person name="Barry K."/>
            <person name="Bell C."/>
            <person name="Bharti A.K."/>
            <person name="Crow J.A."/>
            <person name="Grimwood J."/>
            <person name="Kramer R."/>
            <person name="Lindquist E."/>
            <person name="Lucas S."/>
            <person name="Salamov A."/>
            <person name="McFadden G.I."/>
            <person name="Lane C.E."/>
            <person name="Keeling P.J."/>
            <person name="Gray M.W."/>
            <person name="Grigoriev I.V."/>
            <person name="Archibald J.M."/>
        </authorList>
    </citation>
    <scope>NUCLEOTIDE SEQUENCE</scope>
    <source>
        <strain evidence="4">CCMP2712</strain>
    </source>
</reference>
<dbReference type="Gene3D" id="1.10.472.80">
    <property type="entry name" value="Ypt/Rab-GAP domain of gyp1p, domain 3"/>
    <property type="match status" value="1"/>
</dbReference>
<dbReference type="InterPro" id="IPR000195">
    <property type="entry name" value="Rab-GAP-TBC_dom"/>
</dbReference>
<dbReference type="EMBL" id="JH992969">
    <property type="protein sequence ID" value="EKX53716.1"/>
    <property type="molecule type" value="Genomic_DNA"/>
</dbReference>
<dbReference type="SMART" id="SM00164">
    <property type="entry name" value="TBC"/>
    <property type="match status" value="1"/>
</dbReference>
<dbReference type="KEGG" id="gtt:GUITHDRAFT_160907"/>
<evidence type="ECO:0000259" key="1">
    <source>
        <dbReference type="PROSITE" id="PS50086"/>
    </source>
</evidence>
<dbReference type="OrthoDB" id="294251at2759"/>
<reference evidence="2 4" key="1">
    <citation type="journal article" date="2012" name="Nature">
        <title>Algal genomes reveal evolutionary mosaicism and the fate of nucleomorphs.</title>
        <authorList>
            <consortium name="DOE Joint Genome Institute"/>
            <person name="Curtis B.A."/>
            <person name="Tanifuji G."/>
            <person name="Burki F."/>
            <person name="Gruber A."/>
            <person name="Irimia M."/>
            <person name="Maruyama S."/>
            <person name="Arias M.C."/>
            <person name="Ball S.G."/>
            <person name="Gile G.H."/>
            <person name="Hirakawa Y."/>
            <person name="Hopkins J.F."/>
            <person name="Kuo A."/>
            <person name="Rensing S.A."/>
            <person name="Schmutz J."/>
            <person name="Symeonidi A."/>
            <person name="Elias M."/>
            <person name="Eveleigh R.J."/>
            <person name="Herman E.K."/>
            <person name="Klute M.J."/>
            <person name="Nakayama T."/>
            <person name="Obornik M."/>
            <person name="Reyes-Prieto A."/>
            <person name="Armbrust E.V."/>
            <person name="Aves S.J."/>
            <person name="Beiko R.G."/>
            <person name="Coutinho P."/>
            <person name="Dacks J.B."/>
            <person name="Durnford D.G."/>
            <person name="Fast N.M."/>
            <person name="Green B.R."/>
            <person name="Grisdale C.J."/>
            <person name="Hempel F."/>
            <person name="Henrissat B."/>
            <person name="Hoppner M.P."/>
            <person name="Ishida K."/>
            <person name="Kim E."/>
            <person name="Koreny L."/>
            <person name="Kroth P.G."/>
            <person name="Liu Y."/>
            <person name="Malik S.B."/>
            <person name="Maier U.G."/>
            <person name="McRose D."/>
            <person name="Mock T."/>
            <person name="Neilson J.A."/>
            <person name="Onodera N.T."/>
            <person name="Poole A.M."/>
            <person name="Pritham E.J."/>
            <person name="Richards T.A."/>
            <person name="Rocap G."/>
            <person name="Roy S.W."/>
            <person name="Sarai C."/>
            <person name="Schaack S."/>
            <person name="Shirato S."/>
            <person name="Slamovits C.H."/>
            <person name="Spencer D.F."/>
            <person name="Suzuki S."/>
            <person name="Worden A.Z."/>
            <person name="Zauner S."/>
            <person name="Barry K."/>
            <person name="Bell C."/>
            <person name="Bharti A.K."/>
            <person name="Crow J.A."/>
            <person name="Grimwood J."/>
            <person name="Kramer R."/>
            <person name="Lindquist E."/>
            <person name="Lucas S."/>
            <person name="Salamov A."/>
            <person name="McFadden G.I."/>
            <person name="Lane C.E."/>
            <person name="Keeling P.J."/>
            <person name="Gray M.W."/>
            <person name="Grigoriev I.V."/>
            <person name="Archibald J.M."/>
        </authorList>
    </citation>
    <scope>NUCLEOTIDE SEQUENCE</scope>
    <source>
        <strain evidence="2 4">CCMP2712</strain>
    </source>
</reference>
<dbReference type="PaxDb" id="55529-EKX53716"/>
<dbReference type="eggNOG" id="KOG2058">
    <property type="taxonomic scope" value="Eukaryota"/>
</dbReference>
<evidence type="ECO:0000313" key="4">
    <source>
        <dbReference type="Proteomes" id="UP000011087"/>
    </source>
</evidence>
<proteinExistence type="predicted"/>
<dbReference type="GO" id="GO:0005096">
    <property type="term" value="F:GTPase activator activity"/>
    <property type="evidence" value="ECO:0007669"/>
    <property type="project" value="TreeGrafter"/>
</dbReference>
<dbReference type="Proteomes" id="UP000011087">
    <property type="component" value="Unassembled WGS sequence"/>
</dbReference>
<evidence type="ECO:0000313" key="2">
    <source>
        <dbReference type="EMBL" id="EKX53716.1"/>
    </source>
</evidence>
<name>L1JYR2_GUITC</name>
<dbReference type="FunFam" id="1.10.8.270:FF:000026">
    <property type="entry name" value="TBC (Tre-2/Bub2/Cdc16) domain family"/>
    <property type="match status" value="1"/>
</dbReference>
<keyword evidence="4" id="KW-1185">Reference proteome</keyword>
<sequence length="381" mass="42307">MGHGAMAAAGTANAVRMAEARCRSAIMEAMAEVEKMLRMLPLQARERRVGMRQRCSWERDSAGDNSGEHAMMGGVQREEKGEQQLTMAVTLACLPVGGPLMWANCGNALKKKAEDESGITYPALLAFRRPPQSNTFISEIERDLGRTLPGQRGPRGEEDYFSSEEGRSRLRNVLVAYSTFNPTVGYCQSMNFLAAILILQIDEEEAAFWVLATVVERILPMYYHRSLLGLSIDQAVLKDYLCAEMPAVCKKFEELSCDLSFVSTNCLSWDCVNRIMDILLHDGDAQILLRASAAVVKLMQNKILACKTQEDLLMVLKPKEGTLTLEKGKAIEADQLIKVVFTALPPIPDLPQRRALLDQSFRDKLRFSPHIQLAPCPIAGI</sequence>
<dbReference type="PANTHER" id="PTHR47219">
    <property type="entry name" value="RAB GTPASE-ACTIVATING PROTEIN 1-LIKE"/>
    <property type="match status" value="1"/>
</dbReference>
<dbReference type="STRING" id="905079.L1JYR2"/>
<dbReference type="GeneID" id="17310535"/>
<protein>
    <recommendedName>
        <fullName evidence="1">Rab-GAP TBC domain-containing protein</fullName>
    </recommendedName>
</protein>
<dbReference type="Pfam" id="PF00566">
    <property type="entry name" value="RabGAP-TBC"/>
    <property type="match status" value="1"/>
</dbReference>
<organism evidence="2">
    <name type="scientific">Guillardia theta (strain CCMP2712)</name>
    <name type="common">Cryptophyte</name>
    <dbReference type="NCBI Taxonomy" id="905079"/>
    <lineage>
        <taxon>Eukaryota</taxon>
        <taxon>Cryptophyceae</taxon>
        <taxon>Pyrenomonadales</taxon>
        <taxon>Geminigeraceae</taxon>
        <taxon>Guillardia</taxon>
    </lineage>
</organism>
<reference evidence="3" key="3">
    <citation type="submission" date="2015-06" db="UniProtKB">
        <authorList>
            <consortium name="EnsemblProtists"/>
        </authorList>
    </citation>
    <scope>IDENTIFICATION</scope>
</reference>
<dbReference type="Gene3D" id="1.10.8.270">
    <property type="entry name" value="putative rabgap domain of human tbc1 domain family member 14 like domains"/>
    <property type="match status" value="1"/>
</dbReference>